<keyword evidence="11" id="KW-1185">Reference proteome</keyword>
<evidence type="ECO:0000259" key="9">
    <source>
        <dbReference type="PROSITE" id="PS51314"/>
    </source>
</evidence>
<dbReference type="PANTHER" id="PTHR13678">
    <property type="entry name" value="VACUOLAR PROTEIN SORTING-ASSOCIATED PROTEIN 37"/>
    <property type="match status" value="1"/>
</dbReference>
<evidence type="ECO:0000256" key="7">
    <source>
        <dbReference type="PROSITE-ProRule" id="PRU00646"/>
    </source>
</evidence>
<dbReference type="AlphaFoldDB" id="A0A8C8SR62"/>
<evidence type="ECO:0000313" key="10">
    <source>
        <dbReference type="Ensembl" id="ENSPCEP00000024390.1"/>
    </source>
</evidence>
<evidence type="ECO:0000256" key="5">
    <source>
        <dbReference type="ARBA" id="ARBA00022927"/>
    </source>
</evidence>
<reference evidence="10" key="1">
    <citation type="submission" date="2025-08" db="UniProtKB">
        <authorList>
            <consortium name="Ensembl"/>
        </authorList>
    </citation>
    <scope>IDENTIFICATION</scope>
</reference>
<comment type="function">
    <text evidence="6">Component of the ESCRT-I complex, a regulator of vesicular trafficking process. Required for the sorting of endocytic ubiquitinated cargos into multivesicular bodies. May be involved in cell growth and differentiation.</text>
</comment>
<evidence type="ECO:0000256" key="1">
    <source>
        <dbReference type="ARBA" id="ARBA00004633"/>
    </source>
</evidence>
<evidence type="ECO:0000256" key="8">
    <source>
        <dbReference type="SAM" id="MobiDB-lite"/>
    </source>
</evidence>
<keyword evidence="4" id="KW-0967">Endosome</keyword>
<dbReference type="Proteomes" id="UP000694393">
    <property type="component" value="Unplaced"/>
</dbReference>
<accession>A0A8C8SR62</accession>
<dbReference type="Ensembl" id="ENSPCET00000025204.1">
    <property type="protein sequence ID" value="ENSPCEP00000024390.1"/>
    <property type="gene ID" value="ENSPCEG00000018437.1"/>
</dbReference>
<keyword evidence="5 7" id="KW-0653">Protein transport</keyword>
<evidence type="ECO:0000256" key="3">
    <source>
        <dbReference type="ARBA" id="ARBA00022448"/>
    </source>
</evidence>
<evidence type="ECO:0000256" key="6">
    <source>
        <dbReference type="ARBA" id="ARBA00025010"/>
    </source>
</evidence>
<proteinExistence type="inferred from homology"/>
<feature type="region of interest" description="Disordered" evidence="8">
    <location>
        <begin position="221"/>
        <end position="258"/>
    </location>
</feature>
<keyword evidence="3 7" id="KW-0813">Transport</keyword>
<evidence type="ECO:0000256" key="2">
    <source>
        <dbReference type="ARBA" id="ARBA00007617"/>
    </source>
</evidence>
<dbReference type="PANTHER" id="PTHR13678:SF12">
    <property type="entry name" value="VACUOLAR PROTEIN SORTING-ASSOCIATED PROTEIN 37D"/>
    <property type="match status" value="1"/>
</dbReference>
<organism evidence="10 11">
    <name type="scientific">Pelusios castaneus</name>
    <name type="common">West African mud turtle</name>
    <dbReference type="NCBI Taxonomy" id="367368"/>
    <lineage>
        <taxon>Eukaryota</taxon>
        <taxon>Metazoa</taxon>
        <taxon>Chordata</taxon>
        <taxon>Craniata</taxon>
        <taxon>Vertebrata</taxon>
        <taxon>Euteleostomi</taxon>
        <taxon>Archelosauria</taxon>
        <taxon>Testudinata</taxon>
        <taxon>Testudines</taxon>
        <taxon>Pleurodira</taxon>
        <taxon>Pelomedusidae</taxon>
        <taxon>Pelusios</taxon>
    </lineage>
</organism>
<name>A0A8C8SR62_9SAUR</name>
<sequence>KSGLKQKSFPSSMSAVPMSQFSAVMSLKFQSLQSERETCLASNCALAKENLALRPRLENSEASLAVKYQELRETREACREKQRRTCLGKGSPRSALSQLRAELDAAEEESEAQVERFLGRELPLDAFLEFFQRSRTLAHLRRTQAEKLEDLLQKEKPPPRFPACCAEQRATPLSPARAQAALVQNAASPKLLPLCYGYTPALLVPSEAIIPFPMPVAPPHRNLPPLGSHSSQPPASHSSRGSPLRFLAGERTGPSRSLASWATHRHLSRHPGTEDAVVCCRSERNGRGAFGLGRGGA</sequence>
<reference evidence="10" key="2">
    <citation type="submission" date="2025-09" db="UniProtKB">
        <authorList>
            <consortium name="Ensembl"/>
        </authorList>
    </citation>
    <scope>IDENTIFICATION</scope>
</reference>
<dbReference type="GO" id="GO:0006623">
    <property type="term" value="P:protein targeting to vacuole"/>
    <property type="evidence" value="ECO:0007669"/>
    <property type="project" value="TreeGrafter"/>
</dbReference>
<protein>
    <recommendedName>
        <fullName evidence="9">VPS37 C-terminal domain-containing protein</fullName>
    </recommendedName>
</protein>
<dbReference type="GO" id="GO:0031902">
    <property type="term" value="C:late endosome membrane"/>
    <property type="evidence" value="ECO:0007669"/>
    <property type="project" value="UniProtKB-SubCell"/>
</dbReference>
<dbReference type="PROSITE" id="PS51314">
    <property type="entry name" value="VPS37_C"/>
    <property type="match status" value="1"/>
</dbReference>
<dbReference type="InterPro" id="IPR009851">
    <property type="entry name" value="Mod_r"/>
</dbReference>
<evidence type="ECO:0000313" key="11">
    <source>
        <dbReference type="Proteomes" id="UP000694393"/>
    </source>
</evidence>
<comment type="similarity">
    <text evidence="2">Belongs to the VPS37 family.</text>
</comment>
<feature type="compositionally biased region" description="Low complexity" evidence="8">
    <location>
        <begin position="227"/>
        <end position="242"/>
    </location>
</feature>
<feature type="domain" description="VPS37 C-terminal" evidence="9">
    <location>
        <begin position="75"/>
        <end position="163"/>
    </location>
</feature>
<dbReference type="GO" id="GO:0006612">
    <property type="term" value="P:protein targeting to membrane"/>
    <property type="evidence" value="ECO:0007669"/>
    <property type="project" value="TreeGrafter"/>
</dbReference>
<evidence type="ECO:0000256" key="4">
    <source>
        <dbReference type="ARBA" id="ARBA00022753"/>
    </source>
</evidence>
<dbReference type="GO" id="GO:0043162">
    <property type="term" value="P:ubiquitin-dependent protein catabolic process via the multivesicular body sorting pathway"/>
    <property type="evidence" value="ECO:0007669"/>
    <property type="project" value="TreeGrafter"/>
</dbReference>
<dbReference type="Pfam" id="PF07200">
    <property type="entry name" value="Mod_r"/>
    <property type="match status" value="1"/>
</dbReference>
<dbReference type="GO" id="GO:0000813">
    <property type="term" value="C:ESCRT I complex"/>
    <property type="evidence" value="ECO:0007669"/>
    <property type="project" value="TreeGrafter"/>
</dbReference>
<comment type="subcellular location">
    <subcellularLocation>
        <location evidence="1">Late endosome membrane</location>
        <topology evidence="1">Peripheral membrane protein</topology>
    </subcellularLocation>
</comment>